<accession>A0A229RUM8</accession>
<comment type="caution">
    <text evidence="1">The sequence shown here is derived from an EMBL/GenBank/DDBJ whole genome shotgun (WGS) entry which is preliminary data.</text>
</comment>
<dbReference type="Proteomes" id="UP000215223">
    <property type="component" value="Unassembled WGS sequence"/>
</dbReference>
<dbReference type="EMBL" id="NMQT01000102">
    <property type="protein sequence ID" value="OXM50346.1"/>
    <property type="molecule type" value="Genomic_DNA"/>
</dbReference>
<protein>
    <submittedName>
        <fullName evidence="1">Uncharacterized protein</fullName>
    </submittedName>
</protein>
<name>A0A229RUM8_9PSEU</name>
<gene>
    <name evidence="1" type="ORF">CFP71_28365</name>
</gene>
<dbReference type="RefSeq" id="WP_093937007.1">
    <property type="nucleotide sequence ID" value="NZ_NMQT01000102.1"/>
</dbReference>
<proteinExistence type="predicted"/>
<reference evidence="1 2" key="1">
    <citation type="submission" date="2017-07" db="EMBL/GenBank/DDBJ databases">
        <title>Amycolatopsis thailandensis Genome sequencing and assembly.</title>
        <authorList>
            <person name="Kaur N."/>
            <person name="Mayilraj S."/>
        </authorList>
    </citation>
    <scope>NUCLEOTIDE SEQUENCE [LARGE SCALE GENOMIC DNA]</scope>
    <source>
        <strain evidence="1 2">JCM 16380</strain>
    </source>
</reference>
<sequence>MTRPAEHNATPDTVWSMLHAWAEEITSTDYSNTVTLETLTTAWRHRRRSLEAAIVDWHGGSPPSSAA</sequence>
<keyword evidence="2" id="KW-1185">Reference proteome</keyword>
<evidence type="ECO:0000313" key="1">
    <source>
        <dbReference type="EMBL" id="OXM50346.1"/>
    </source>
</evidence>
<dbReference type="AlphaFoldDB" id="A0A229RUM8"/>
<organism evidence="1 2">
    <name type="scientific">Amycolatopsis thailandensis</name>
    <dbReference type="NCBI Taxonomy" id="589330"/>
    <lineage>
        <taxon>Bacteria</taxon>
        <taxon>Bacillati</taxon>
        <taxon>Actinomycetota</taxon>
        <taxon>Actinomycetes</taxon>
        <taxon>Pseudonocardiales</taxon>
        <taxon>Pseudonocardiaceae</taxon>
        <taxon>Amycolatopsis</taxon>
    </lineage>
</organism>
<evidence type="ECO:0000313" key="2">
    <source>
        <dbReference type="Proteomes" id="UP000215223"/>
    </source>
</evidence>